<organism evidence="2 3">
    <name type="scientific">Galemys pyrenaicus</name>
    <name type="common">Iberian desman</name>
    <name type="synonym">Pyrenean desman</name>
    <dbReference type="NCBI Taxonomy" id="202257"/>
    <lineage>
        <taxon>Eukaryota</taxon>
        <taxon>Metazoa</taxon>
        <taxon>Chordata</taxon>
        <taxon>Craniata</taxon>
        <taxon>Vertebrata</taxon>
        <taxon>Euteleostomi</taxon>
        <taxon>Mammalia</taxon>
        <taxon>Eutheria</taxon>
        <taxon>Laurasiatheria</taxon>
        <taxon>Eulipotyphla</taxon>
        <taxon>Talpidae</taxon>
        <taxon>Galemys</taxon>
    </lineage>
</organism>
<gene>
    <name evidence="2" type="ORF">J0S82_001017</name>
</gene>
<dbReference type="AlphaFoldDB" id="A0A8J6B1H4"/>
<name>A0A8J6B1H4_GALPY</name>
<keyword evidence="1" id="KW-0812">Transmembrane</keyword>
<evidence type="ECO:0000313" key="3">
    <source>
        <dbReference type="Proteomes" id="UP000700334"/>
    </source>
</evidence>
<dbReference type="EMBL" id="JAGFMF010011626">
    <property type="protein sequence ID" value="KAG8518779.1"/>
    <property type="molecule type" value="Genomic_DNA"/>
</dbReference>
<keyword evidence="2" id="KW-0689">Ribosomal protein</keyword>
<keyword evidence="1" id="KW-1133">Transmembrane helix</keyword>
<accession>A0A8J6B1H4</accession>
<dbReference type="Proteomes" id="UP000700334">
    <property type="component" value="Unassembled WGS sequence"/>
</dbReference>
<reference evidence="2" key="1">
    <citation type="journal article" date="2021" name="Evol. Appl.">
        <title>The genome of the Pyrenean desman and the effects of bottlenecks and inbreeding on the genomic landscape of an endangered species.</title>
        <authorList>
            <person name="Escoda L."/>
            <person name="Castresana J."/>
        </authorList>
    </citation>
    <scope>NUCLEOTIDE SEQUENCE</scope>
    <source>
        <strain evidence="2">IBE-C5619</strain>
    </source>
</reference>
<evidence type="ECO:0000313" key="2">
    <source>
        <dbReference type="EMBL" id="KAG8518779.1"/>
    </source>
</evidence>
<feature type="non-terminal residue" evidence="2">
    <location>
        <position position="1"/>
    </location>
</feature>
<keyword evidence="2" id="KW-0687">Ribonucleoprotein</keyword>
<keyword evidence="1" id="KW-0472">Membrane</keyword>
<comment type="caution">
    <text evidence="2">The sequence shown here is derived from an EMBL/GenBank/DDBJ whole genome shotgun (WGS) entry which is preliminary data.</text>
</comment>
<proteinExistence type="predicted"/>
<keyword evidence="3" id="KW-1185">Reference proteome</keyword>
<sequence>ISNVQYENYWENTSHENSRNQNCIYSPKCHVCEESPANLQNDEAWIVSDRKCAPFSKNDQPRWALTLISRLQIVVCFAILCWFYLKKCNSQIQKTSYAQNQQIRQTNDLKKVVNKWIPESTGKDREKDLSIKVKTLKNPKFELGKFMELHGKGRSSGKAMGMRQVLNVNELVDMSH</sequence>
<feature type="transmembrane region" description="Helical" evidence="1">
    <location>
        <begin position="63"/>
        <end position="85"/>
    </location>
</feature>
<protein>
    <submittedName>
        <fullName evidence="2">40S ribosomal protein S3a</fullName>
    </submittedName>
</protein>
<dbReference type="GO" id="GO:0005840">
    <property type="term" value="C:ribosome"/>
    <property type="evidence" value="ECO:0007669"/>
    <property type="project" value="UniProtKB-KW"/>
</dbReference>
<evidence type="ECO:0000256" key="1">
    <source>
        <dbReference type="SAM" id="Phobius"/>
    </source>
</evidence>
<dbReference type="OrthoDB" id="9834376at2759"/>